<dbReference type="EMBL" id="CP013188">
    <property type="protein sequence ID" value="ALO44522.1"/>
    <property type="molecule type" value="Genomic_DNA"/>
</dbReference>
<keyword evidence="2" id="KW-1185">Reference proteome</keyword>
<dbReference type="KEGG" id="pphe:PP2015_4054"/>
<dbReference type="PATRIC" id="fig|161398.10.peg.4157"/>
<dbReference type="Proteomes" id="UP000061457">
    <property type="component" value="Chromosome II"/>
</dbReference>
<name>A0A0S2K800_9GAMM</name>
<sequence>MNHSPLLLGFTPRTMNDLDNYSVQHTCQYDTLKLDYAKEGITFNCVLPYDAQIGDVISLSATKLDARAESFSAETTLTKADLENKNAILKLIGEGETDDYLMQLNLLGLHGSIKNSAEFNAHIKSQAIKNKRMNTISPWLISAKKQGAKLMSVMLSAF</sequence>
<evidence type="ECO:0000313" key="1">
    <source>
        <dbReference type="EMBL" id="ALO44522.1"/>
    </source>
</evidence>
<evidence type="ECO:0000313" key="2">
    <source>
        <dbReference type="Proteomes" id="UP000061457"/>
    </source>
</evidence>
<gene>
    <name evidence="1" type="ORF">PP2015_4054</name>
</gene>
<organism evidence="1 2">
    <name type="scientific">Pseudoalteromonas phenolica</name>
    <dbReference type="NCBI Taxonomy" id="161398"/>
    <lineage>
        <taxon>Bacteria</taxon>
        <taxon>Pseudomonadati</taxon>
        <taxon>Pseudomonadota</taxon>
        <taxon>Gammaproteobacteria</taxon>
        <taxon>Alteromonadales</taxon>
        <taxon>Pseudoalteromonadaceae</taxon>
        <taxon>Pseudoalteromonas</taxon>
    </lineage>
</organism>
<dbReference type="OrthoDB" id="9793039at2"/>
<dbReference type="AlphaFoldDB" id="A0A0S2K800"/>
<dbReference type="RefSeq" id="WP_128724508.1">
    <property type="nucleotide sequence ID" value="NZ_PNBV01000010.1"/>
</dbReference>
<proteinExistence type="predicted"/>
<accession>A0A0S2K800</accession>
<protein>
    <submittedName>
        <fullName evidence="1">Uncharacterized protein</fullName>
    </submittedName>
</protein>
<reference evidence="2" key="1">
    <citation type="submission" date="2015-11" db="EMBL/GenBank/DDBJ databases">
        <authorList>
            <person name="Kim K.M."/>
        </authorList>
    </citation>
    <scope>NUCLEOTIDE SEQUENCE [LARGE SCALE GENOMIC DNA]</scope>
    <source>
        <strain evidence="2">KCTC 12086</strain>
    </source>
</reference>